<comment type="similarity">
    <text evidence="1">Belongs to the AB hydrolase superfamily.</text>
</comment>
<keyword evidence="2" id="KW-0378">Hydrolase</keyword>
<dbReference type="GO" id="GO:0052689">
    <property type="term" value="F:carboxylic ester hydrolase activity"/>
    <property type="evidence" value="ECO:0007669"/>
    <property type="project" value="TreeGrafter"/>
</dbReference>
<comment type="catalytic activity">
    <reaction evidence="10">
        <text>1-octadecanoyl-2-(9Z-octadecenoyl)-sn-glycerol + H2O = 2-(9Z-octadecenoyl)-glycerol + octadecanoate + H(+)</text>
        <dbReference type="Rhea" id="RHEA:77103"/>
        <dbReference type="ChEBI" id="CHEBI:15377"/>
        <dbReference type="ChEBI" id="CHEBI:15378"/>
        <dbReference type="ChEBI" id="CHEBI:25629"/>
        <dbReference type="ChEBI" id="CHEBI:73990"/>
        <dbReference type="ChEBI" id="CHEBI:75468"/>
    </reaction>
</comment>
<evidence type="ECO:0000256" key="10">
    <source>
        <dbReference type="ARBA" id="ARBA00048513"/>
    </source>
</evidence>
<keyword evidence="12" id="KW-0472">Membrane</keyword>
<keyword evidence="12" id="KW-0812">Transmembrane</keyword>
<reference evidence="15" key="1">
    <citation type="journal article" date="2021" name="Sci. Adv.">
        <title>The American lobster genome reveals insights on longevity, neural, and immune adaptations.</title>
        <authorList>
            <person name="Polinski J.M."/>
            <person name="Zimin A.V."/>
            <person name="Clark K.F."/>
            <person name="Kohn A.B."/>
            <person name="Sadowski N."/>
            <person name="Timp W."/>
            <person name="Ptitsyn A."/>
            <person name="Khanna P."/>
            <person name="Romanova D.Y."/>
            <person name="Williams P."/>
            <person name="Greenwood S.J."/>
            <person name="Moroz L.L."/>
            <person name="Walt D.R."/>
            <person name="Bodnar A.G."/>
        </authorList>
    </citation>
    <scope>NUCLEOTIDE SEQUENCE</scope>
    <source>
        <strain evidence="15">GMGI-L3</strain>
    </source>
</reference>
<dbReference type="Gene3D" id="3.40.50.1820">
    <property type="entry name" value="alpha/beta hydrolase"/>
    <property type="match status" value="1"/>
</dbReference>
<evidence type="ECO:0000256" key="7">
    <source>
        <dbReference type="ARBA" id="ARBA00044064"/>
    </source>
</evidence>
<comment type="caution">
    <text evidence="15">The sequence shown here is derived from an EMBL/GenBank/DDBJ whole genome shotgun (WGS) entry which is preliminary data.</text>
</comment>
<gene>
    <name evidence="15" type="primary">abhd11-L</name>
    <name evidence="15" type="ORF">Hamer_G008635</name>
</gene>
<comment type="catalytic activity">
    <reaction evidence="8">
        <text>1-octadecanoyl-2-(4Z,7Z,10Z,13Z,16Z,19Z-docosahexaenoyl)-sn-glycerol + H2O = 2-(4Z,7Z,10Z,13Z,16Z,19Z-docosahexaenoyl)-glycerol + octadecanoate + H(+)</text>
        <dbReference type="Rhea" id="RHEA:77107"/>
        <dbReference type="ChEBI" id="CHEBI:15377"/>
        <dbReference type="ChEBI" id="CHEBI:15378"/>
        <dbReference type="ChEBI" id="CHEBI:25629"/>
        <dbReference type="ChEBI" id="CHEBI:77129"/>
        <dbReference type="ChEBI" id="CHEBI:186738"/>
    </reaction>
</comment>
<protein>
    <recommendedName>
        <fullName evidence="7">sn-1-specific diacylglycerol lipase ABHD11</fullName>
        <ecNumber evidence="3">3.1.1.116</ecNumber>
    </recommendedName>
    <alternativeName>
        <fullName evidence="4">Alpha/beta hydrolase domain-containing protein 11</fullName>
    </alternativeName>
</protein>
<keyword evidence="13" id="KW-0732">Signal</keyword>
<dbReference type="EC" id="3.1.1.116" evidence="3"/>
<dbReference type="InterPro" id="IPR029058">
    <property type="entry name" value="AB_hydrolase_fold"/>
</dbReference>
<evidence type="ECO:0000256" key="9">
    <source>
        <dbReference type="ARBA" id="ARBA00048504"/>
    </source>
</evidence>
<accession>A0A8J5N4R7</accession>
<name>A0A8J5N4R7_HOMAM</name>
<comment type="catalytic activity">
    <reaction evidence="6">
        <text>a 1,3-diacyl-sn-glycerol + H2O = a 1-acyl-sn-glycerol + a fatty acid + H(+)</text>
        <dbReference type="Rhea" id="RHEA:38503"/>
        <dbReference type="ChEBI" id="CHEBI:15377"/>
        <dbReference type="ChEBI" id="CHEBI:15378"/>
        <dbReference type="ChEBI" id="CHEBI:28868"/>
        <dbReference type="ChEBI" id="CHEBI:64683"/>
        <dbReference type="ChEBI" id="CHEBI:77272"/>
    </reaction>
</comment>
<feature type="chain" id="PRO_5035206359" description="sn-1-specific diacylglycerol lipase ABHD11" evidence="13">
    <location>
        <begin position="20"/>
        <end position="409"/>
    </location>
</feature>
<dbReference type="PANTHER" id="PTHR46118">
    <property type="entry name" value="PROTEIN ABHD11"/>
    <property type="match status" value="1"/>
</dbReference>
<feature type="transmembrane region" description="Helical" evidence="12">
    <location>
        <begin position="79"/>
        <end position="100"/>
    </location>
</feature>
<dbReference type="EMBL" id="JAHLQT010010178">
    <property type="protein sequence ID" value="KAG7173109.1"/>
    <property type="molecule type" value="Genomic_DNA"/>
</dbReference>
<evidence type="ECO:0000256" key="3">
    <source>
        <dbReference type="ARBA" id="ARBA00026104"/>
    </source>
</evidence>
<evidence type="ECO:0000313" key="16">
    <source>
        <dbReference type="Proteomes" id="UP000747542"/>
    </source>
</evidence>
<evidence type="ECO:0000256" key="1">
    <source>
        <dbReference type="ARBA" id="ARBA00008645"/>
    </source>
</evidence>
<evidence type="ECO:0000256" key="6">
    <source>
        <dbReference type="ARBA" id="ARBA00043742"/>
    </source>
</evidence>
<feature type="signal peptide" evidence="13">
    <location>
        <begin position="1"/>
        <end position="19"/>
    </location>
</feature>
<proteinExistence type="inferred from homology"/>
<comment type="catalytic activity">
    <reaction evidence="5">
        <text>a 1,2-diacyl-sn-glycerol + H2O = a 2-acylglycerol + a fatty acid + H(+)</text>
        <dbReference type="Rhea" id="RHEA:33275"/>
        <dbReference type="ChEBI" id="CHEBI:15377"/>
        <dbReference type="ChEBI" id="CHEBI:15378"/>
        <dbReference type="ChEBI" id="CHEBI:17389"/>
        <dbReference type="ChEBI" id="CHEBI:17815"/>
        <dbReference type="ChEBI" id="CHEBI:28868"/>
        <dbReference type="EC" id="3.1.1.116"/>
    </reaction>
</comment>
<dbReference type="AlphaFoldDB" id="A0A8J5N4R7"/>
<evidence type="ECO:0000256" key="13">
    <source>
        <dbReference type="SAM" id="SignalP"/>
    </source>
</evidence>
<keyword evidence="12" id="KW-1133">Transmembrane helix</keyword>
<evidence type="ECO:0000256" key="4">
    <source>
        <dbReference type="ARBA" id="ARBA00042703"/>
    </source>
</evidence>
<evidence type="ECO:0000256" key="12">
    <source>
        <dbReference type="SAM" id="Phobius"/>
    </source>
</evidence>
<evidence type="ECO:0000256" key="8">
    <source>
        <dbReference type="ARBA" id="ARBA00048283"/>
    </source>
</evidence>
<evidence type="ECO:0000256" key="2">
    <source>
        <dbReference type="ARBA" id="ARBA00022801"/>
    </source>
</evidence>
<organism evidence="15 16">
    <name type="scientific">Homarus americanus</name>
    <name type="common">American lobster</name>
    <dbReference type="NCBI Taxonomy" id="6706"/>
    <lineage>
        <taxon>Eukaryota</taxon>
        <taxon>Metazoa</taxon>
        <taxon>Ecdysozoa</taxon>
        <taxon>Arthropoda</taxon>
        <taxon>Crustacea</taxon>
        <taxon>Multicrustacea</taxon>
        <taxon>Malacostraca</taxon>
        <taxon>Eumalacostraca</taxon>
        <taxon>Eucarida</taxon>
        <taxon>Decapoda</taxon>
        <taxon>Pleocyemata</taxon>
        <taxon>Astacidea</taxon>
        <taxon>Nephropoidea</taxon>
        <taxon>Nephropidae</taxon>
        <taxon>Homarus</taxon>
    </lineage>
</organism>
<evidence type="ECO:0000256" key="11">
    <source>
        <dbReference type="ARBA" id="ARBA00048919"/>
    </source>
</evidence>
<dbReference type="GO" id="GO:0005739">
    <property type="term" value="C:mitochondrion"/>
    <property type="evidence" value="ECO:0007669"/>
    <property type="project" value="TreeGrafter"/>
</dbReference>
<feature type="domain" description="AB hydrolase-1" evidence="14">
    <location>
        <begin position="156"/>
        <end position="396"/>
    </location>
</feature>
<keyword evidence="16" id="KW-1185">Reference proteome</keyword>
<evidence type="ECO:0000259" key="14">
    <source>
        <dbReference type="Pfam" id="PF00561"/>
    </source>
</evidence>
<comment type="catalytic activity">
    <reaction evidence="11">
        <text>1-octadecanoyl-2-(5Z,8Z,11Z,14Z-eicosatetraenoyl)-sn-glycerol + H2O = 2-(5Z,8Z,11Z,14Z-eicosatetraenoyl)-glycerol + octadecanoate + H(+)</text>
        <dbReference type="Rhea" id="RHEA:38507"/>
        <dbReference type="ChEBI" id="CHEBI:15377"/>
        <dbReference type="ChEBI" id="CHEBI:15378"/>
        <dbReference type="ChEBI" id="CHEBI:25629"/>
        <dbReference type="ChEBI" id="CHEBI:52392"/>
        <dbReference type="ChEBI" id="CHEBI:75728"/>
    </reaction>
</comment>
<evidence type="ECO:0000256" key="5">
    <source>
        <dbReference type="ARBA" id="ARBA00043667"/>
    </source>
</evidence>
<comment type="catalytic activity">
    <reaction evidence="9">
        <text>1,2-didecanoylglycerol + H2O = decanoylglycerol + decanoate + H(+)</text>
        <dbReference type="Rhea" id="RHEA:48596"/>
        <dbReference type="ChEBI" id="CHEBI:11152"/>
        <dbReference type="ChEBI" id="CHEBI:15377"/>
        <dbReference type="ChEBI" id="CHEBI:15378"/>
        <dbReference type="ChEBI" id="CHEBI:27689"/>
        <dbReference type="ChEBI" id="CHEBI:90605"/>
    </reaction>
</comment>
<evidence type="ECO:0000313" key="15">
    <source>
        <dbReference type="EMBL" id="KAG7173109.1"/>
    </source>
</evidence>
<dbReference type="Proteomes" id="UP000747542">
    <property type="component" value="Unassembled WGS sequence"/>
</dbReference>
<dbReference type="Pfam" id="PF00561">
    <property type="entry name" value="Abhydrolase_1"/>
    <property type="match status" value="1"/>
</dbReference>
<dbReference type="InterPro" id="IPR000073">
    <property type="entry name" value="AB_hydrolase_1"/>
</dbReference>
<sequence>MNLLPSLLLLCAVTSSSWANAPQHLTQRSQPPQLYQFRGQQKPHSPAYEQRQHSVLRPRIFDEVSSAGIFGIGIYLGELVAGTLLALLVLYLAGVVYGLFTGKKNLAFSLKGRSVEDIQYAFNVAQQVYQAIEDVPISMAYSSFQTTLPDKISNKPPVVIMHGLMGNKLNWKSIGKALNEKTGRLIYAVDARNHGDSPHAATHNYPLLAEDILYFLKEHNIPKAVLIGHSMGGRAVMAAALLEPSVVDKLMVMDMSPIRVSDSINYVPRFMDIMRRIEVPAHLTIQEARTYVDELLKPAIVETAVRQFLLTNLVQVDGGYKWRINVNTLAVHFHPYITTFPILDKYRSFEGDTAFIAGELSDYIRKDDEDKIMELFPQATFHYIEGAGHWLHVDKPKEVIELIVSLLEP</sequence>
<dbReference type="SUPFAM" id="SSF53474">
    <property type="entry name" value="alpha/beta-Hydrolases"/>
    <property type="match status" value="1"/>
</dbReference>
<dbReference type="PANTHER" id="PTHR46118:SF4">
    <property type="entry name" value="PROTEIN ABHD11"/>
    <property type="match status" value="1"/>
</dbReference>